<organism evidence="1 2">
    <name type="scientific">Cryobacterium glaciale</name>
    <dbReference type="NCBI Taxonomy" id="1259145"/>
    <lineage>
        <taxon>Bacteria</taxon>
        <taxon>Bacillati</taxon>
        <taxon>Actinomycetota</taxon>
        <taxon>Actinomycetes</taxon>
        <taxon>Micrococcales</taxon>
        <taxon>Microbacteriaceae</taxon>
        <taxon>Cryobacterium</taxon>
    </lineage>
</organism>
<reference evidence="1 2" key="1">
    <citation type="submission" date="2019-03" db="EMBL/GenBank/DDBJ databases">
        <title>Genomics of glacier-inhabiting Cryobacterium strains.</title>
        <authorList>
            <person name="Liu Q."/>
            <person name="Xin Y.-H."/>
        </authorList>
    </citation>
    <scope>NUCLEOTIDE SEQUENCE [LARGE SCALE GENOMIC DNA]</scope>
    <source>
        <strain evidence="1 2">HLT2-23</strain>
    </source>
</reference>
<dbReference type="OrthoDB" id="3261230at2"/>
<dbReference type="AlphaFoldDB" id="A0A4R8V351"/>
<dbReference type="EMBL" id="SOEY01000007">
    <property type="protein sequence ID" value="TFB75863.1"/>
    <property type="molecule type" value="Genomic_DNA"/>
</dbReference>
<gene>
    <name evidence="1" type="ORF">E3O06_04280</name>
</gene>
<proteinExistence type="predicted"/>
<dbReference type="RefSeq" id="WP_134501760.1">
    <property type="nucleotide sequence ID" value="NZ_SOEY01000007.1"/>
</dbReference>
<evidence type="ECO:0000313" key="1">
    <source>
        <dbReference type="EMBL" id="TFB75863.1"/>
    </source>
</evidence>
<keyword evidence="2" id="KW-1185">Reference proteome</keyword>
<sequence length="162" mass="16790">MEPAPTENPSEELASPPMAQGTAFNRRDLTIGLVSLGIGLIVGVGGTLTATSLGGGTGSFFPSAAIVAATETCDVVDNVWITVGDEGESLSMQSDGEESPGADYVDVLCVLDQLEVPDSVNTRIGSTRALDGRQTATWDDFDASWGYHPGSGLDIVVELSQQ</sequence>
<dbReference type="Proteomes" id="UP000298173">
    <property type="component" value="Unassembled WGS sequence"/>
</dbReference>
<name>A0A4R8V351_9MICO</name>
<evidence type="ECO:0000313" key="2">
    <source>
        <dbReference type="Proteomes" id="UP000298173"/>
    </source>
</evidence>
<comment type="caution">
    <text evidence="1">The sequence shown here is derived from an EMBL/GenBank/DDBJ whole genome shotgun (WGS) entry which is preliminary data.</text>
</comment>
<accession>A0A4R8V351</accession>
<protein>
    <submittedName>
        <fullName evidence="1">Uncharacterized protein</fullName>
    </submittedName>
</protein>